<name>A0A1X7EZT6_9BACI</name>
<evidence type="ECO:0000313" key="2">
    <source>
        <dbReference type="Proteomes" id="UP000036202"/>
    </source>
</evidence>
<organism evidence="1 2">
    <name type="scientific">Priestia filamentosa</name>
    <dbReference type="NCBI Taxonomy" id="1402861"/>
    <lineage>
        <taxon>Bacteria</taxon>
        <taxon>Bacillati</taxon>
        <taxon>Bacillota</taxon>
        <taxon>Bacilli</taxon>
        <taxon>Bacillales</taxon>
        <taxon>Bacillaceae</taxon>
        <taxon>Priestia</taxon>
    </lineage>
</organism>
<dbReference type="Proteomes" id="UP000036202">
    <property type="component" value="Chromosome"/>
</dbReference>
<accession>A0A0H4KGQ7</accession>
<dbReference type="AlphaFoldDB" id="A0A1X7EZT6"/>
<gene>
    <name evidence="1" type="ORF">BEH_04965</name>
</gene>
<dbReference type="GeneID" id="93702231"/>
<sequence>MKKYLIFIYSIMLACGAVWSTFLTFNLQIIEYAIPFSLLSFGAVLLCTTSFLYLGAENENIVYREGEK</sequence>
<accession>A0A1X7EZT6</accession>
<proteinExistence type="predicted"/>
<reference evidence="2" key="2">
    <citation type="submission" date="2015-06" db="EMBL/GenBank/DDBJ databases">
        <title>Genome Sequence of Bacillus endophyticus and Analysis of its Companion Mechanism in the Ketogulonigenium vulgare-Bacillus strain Consortium.</title>
        <authorList>
            <person name="Jia N."/>
            <person name="Du J."/>
            <person name="Ding M.-Z."/>
            <person name="Gao F."/>
            <person name="Yuan Y.-J."/>
        </authorList>
    </citation>
    <scope>NUCLEOTIDE SEQUENCE [LARGE SCALE GENOMIC DNA]</scope>
    <source>
        <strain evidence="2">Hbe603</strain>
    </source>
</reference>
<evidence type="ECO:0000313" key="1">
    <source>
        <dbReference type="EMBL" id="AKO91504.1"/>
    </source>
</evidence>
<reference evidence="1 2" key="1">
    <citation type="journal article" date="2015" name="PLoS ONE">
        <title>Genome Sequence of Bacillus endophyticus and Analysis of Its Companion Mechanism in the Ketogulonigenium vulgare-Bacillus Strain Consortium.</title>
        <authorList>
            <person name="Jia N."/>
            <person name="Du J."/>
            <person name="Ding M.Z."/>
            <person name="Gao F."/>
            <person name="Yuan Y.J."/>
        </authorList>
    </citation>
    <scope>NUCLEOTIDE SEQUENCE [LARGE SCALE GENOMIC DNA]</scope>
    <source>
        <strain evidence="1 2">Hbe603</strain>
    </source>
</reference>
<dbReference type="PROSITE" id="PS51257">
    <property type="entry name" value="PROKAR_LIPOPROTEIN"/>
    <property type="match status" value="1"/>
</dbReference>
<protein>
    <submittedName>
        <fullName evidence="1">Uncharacterized protein</fullName>
    </submittedName>
</protein>
<dbReference type="EMBL" id="CP011974">
    <property type="protein sequence ID" value="AKO91504.1"/>
    <property type="molecule type" value="Genomic_DNA"/>
</dbReference>
<keyword evidence="2" id="KW-1185">Reference proteome</keyword>
<dbReference type="PATRIC" id="fig|135735.6.peg.970"/>
<dbReference type="KEGG" id="beo:BEH_04965"/>
<dbReference type="RefSeq" id="WP_019392940.1">
    <property type="nucleotide sequence ID" value="NZ_ALIM01000023.1"/>
</dbReference>